<keyword evidence="3" id="KW-1185">Reference proteome</keyword>
<organism evidence="2 3">
    <name type="scientific">Batillaria attramentaria</name>
    <dbReference type="NCBI Taxonomy" id="370345"/>
    <lineage>
        <taxon>Eukaryota</taxon>
        <taxon>Metazoa</taxon>
        <taxon>Spiralia</taxon>
        <taxon>Lophotrochozoa</taxon>
        <taxon>Mollusca</taxon>
        <taxon>Gastropoda</taxon>
        <taxon>Caenogastropoda</taxon>
        <taxon>Sorbeoconcha</taxon>
        <taxon>Cerithioidea</taxon>
        <taxon>Batillariidae</taxon>
        <taxon>Batillaria</taxon>
    </lineage>
</organism>
<reference evidence="2 3" key="1">
    <citation type="journal article" date="2023" name="Sci. Data">
        <title>Genome assembly of the Korean intertidal mud-creeper Batillaria attramentaria.</title>
        <authorList>
            <person name="Patra A.K."/>
            <person name="Ho P.T."/>
            <person name="Jun S."/>
            <person name="Lee S.J."/>
            <person name="Kim Y."/>
            <person name="Won Y.J."/>
        </authorList>
    </citation>
    <scope>NUCLEOTIDE SEQUENCE [LARGE SCALE GENOMIC DNA]</scope>
    <source>
        <strain evidence="2">Wonlab-2016</strain>
    </source>
</reference>
<evidence type="ECO:0000256" key="1">
    <source>
        <dbReference type="SAM" id="MobiDB-lite"/>
    </source>
</evidence>
<protein>
    <submittedName>
        <fullName evidence="2">Uncharacterized protein</fullName>
    </submittedName>
</protein>
<comment type="caution">
    <text evidence="2">The sequence shown here is derived from an EMBL/GenBank/DDBJ whole genome shotgun (WGS) entry which is preliminary data.</text>
</comment>
<accession>A0ABD0LAB4</accession>
<dbReference type="Proteomes" id="UP001519460">
    <property type="component" value="Unassembled WGS sequence"/>
</dbReference>
<proteinExistence type="predicted"/>
<name>A0ABD0LAB4_9CAEN</name>
<evidence type="ECO:0000313" key="3">
    <source>
        <dbReference type="Proteomes" id="UP001519460"/>
    </source>
</evidence>
<dbReference type="EMBL" id="JACVVK020000068">
    <property type="protein sequence ID" value="KAK7496310.1"/>
    <property type="molecule type" value="Genomic_DNA"/>
</dbReference>
<feature type="region of interest" description="Disordered" evidence="1">
    <location>
        <begin position="117"/>
        <end position="148"/>
    </location>
</feature>
<sequence>MKRVHARLNCYKGEKEKSVKRSGLSPAIPRCCEAGDIHRNLSHLPLQQQQHRDDAKIFPTSHTSFGLTISTSTLFSRFILFSSRPHTPPLRKPAPRRDMQFLCTNHSLGHGRLFPPLALASPRPLPQAQGHEKVMHAHPPRSPDGAPD</sequence>
<dbReference type="AlphaFoldDB" id="A0ABD0LAB4"/>
<evidence type="ECO:0000313" key="2">
    <source>
        <dbReference type="EMBL" id="KAK7496310.1"/>
    </source>
</evidence>
<gene>
    <name evidence="2" type="ORF">BaRGS_00012475</name>
</gene>